<proteinExistence type="predicted"/>
<evidence type="ECO:0000313" key="2">
    <source>
        <dbReference type="Proteomes" id="UP000001542"/>
    </source>
</evidence>
<keyword evidence="2" id="KW-1185">Reference proteome</keyword>
<sequence>MTSQTSLSRLIQLVEEQKLDAINGTVHVWADPSSQQQVRQATTKIGSIIHDPSYFTIHKIVPNRPQNDIAQEMAQCFPRIIVCALCNTQYEDPRRWVNEVYPTYIDKIPYAEFYWCNVQIANEIEREFLDKNQILANPTVVVFKMGHLIDKFVPSIYEAAQEVVELTNPLLPSEGPKRDLGDVLAKTSAGYDPGRAAFEEREYKKKVAEEQNKRIQELLERKCIKEKIAAQRKQQSSQYNNV</sequence>
<dbReference type="KEGG" id="tva:4761193"/>
<name>A2EVG2_TRIV3</name>
<reference evidence="1" key="1">
    <citation type="submission" date="2006-10" db="EMBL/GenBank/DDBJ databases">
        <authorList>
            <person name="Amadeo P."/>
            <person name="Zhao Q."/>
            <person name="Wortman J."/>
            <person name="Fraser-Liggett C."/>
            <person name="Carlton J."/>
        </authorList>
    </citation>
    <scope>NUCLEOTIDE SEQUENCE</scope>
    <source>
        <strain evidence="1">G3</strain>
    </source>
</reference>
<dbReference type="SMR" id="A2EVG2"/>
<dbReference type="Proteomes" id="UP000001542">
    <property type="component" value="Unassembled WGS sequence"/>
</dbReference>
<accession>A2EVG2</accession>
<dbReference type="VEuPathDB" id="TrichDB:TVAGG3_0526640"/>
<dbReference type="EMBL" id="DS113507">
    <property type="protein sequence ID" value="EAY03348.1"/>
    <property type="molecule type" value="Genomic_DNA"/>
</dbReference>
<protein>
    <recommendedName>
        <fullName evidence="3">Thioredoxin domain-containing protein</fullName>
    </recommendedName>
</protein>
<dbReference type="InParanoid" id="A2EVG2"/>
<evidence type="ECO:0000313" key="1">
    <source>
        <dbReference type="EMBL" id="EAY03348.1"/>
    </source>
</evidence>
<organism evidence="1 2">
    <name type="scientific">Trichomonas vaginalis (strain ATCC PRA-98 / G3)</name>
    <dbReference type="NCBI Taxonomy" id="412133"/>
    <lineage>
        <taxon>Eukaryota</taxon>
        <taxon>Metamonada</taxon>
        <taxon>Parabasalia</taxon>
        <taxon>Trichomonadida</taxon>
        <taxon>Trichomonadidae</taxon>
        <taxon>Trichomonas</taxon>
    </lineage>
</organism>
<gene>
    <name evidence="1" type="ORF">TVAG_398730</name>
</gene>
<dbReference type="AlphaFoldDB" id="A2EVG2"/>
<evidence type="ECO:0008006" key="3">
    <source>
        <dbReference type="Google" id="ProtNLM"/>
    </source>
</evidence>
<dbReference type="VEuPathDB" id="TrichDB:TVAG_398730"/>
<reference evidence="1" key="2">
    <citation type="journal article" date="2007" name="Science">
        <title>Draft genome sequence of the sexually transmitted pathogen Trichomonas vaginalis.</title>
        <authorList>
            <person name="Carlton J.M."/>
            <person name="Hirt R.P."/>
            <person name="Silva J.C."/>
            <person name="Delcher A.L."/>
            <person name="Schatz M."/>
            <person name="Zhao Q."/>
            <person name="Wortman J.R."/>
            <person name="Bidwell S.L."/>
            <person name="Alsmark U.C.M."/>
            <person name="Besteiro S."/>
            <person name="Sicheritz-Ponten T."/>
            <person name="Noel C.J."/>
            <person name="Dacks J.B."/>
            <person name="Foster P.G."/>
            <person name="Simillion C."/>
            <person name="Van de Peer Y."/>
            <person name="Miranda-Saavedra D."/>
            <person name="Barton G.J."/>
            <person name="Westrop G.D."/>
            <person name="Mueller S."/>
            <person name="Dessi D."/>
            <person name="Fiori P.L."/>
            <person name="Ren Q."/>
            <person name="Paulsen I."/>
            <person name="Zhang H."/>
            <person name="Bastida-Corcuera F.D."/>
            <person name="Simoes-Barbosa A."/>
            <person name="Brown M.T."/>
            <person name="Hayes R.D."/>
            <person name="Mukherjee M."/>
            <person name="Okumura C.Y."/>
            <person name="Schneider R."/>
            <person name="Smith A.J."/>
            <person name="Vanacova S."/>
            <person name="Villalvazo M."/>
            <person name="Haas B.J."/>
            <person name="Pertea M."/>
            <person name="Feldblyum T.V."/>
            <person name="Utterback T.R."/>
            <person name="Shu C.L."/>
            <person name="Osoegawa K."/>
            <person name="de Jong P.J."/>
            <person name="Hrdy I."/>
            <person name="Horvathova L."/>
            <person name="Zubacova Z."/>
            <person name="Dolezal P."/>
            <person name="Malik S.B."/>
            <person name="Logsdon J.M. Jr."/>
            <person name="Henze K."/>
            <person name="Gupta A."/>
            <person name="Wang C.C."/>
            <person name="Dunne R.L."/>
            <person name="Upcroft J.A."/>
            <person name="Upcroft P."/>
            <person name="White O."/>
            <person name="Salzberg S.L."/>
            <person name="Tang P."/>
            <person name="Chiu C.-H."/>
            <person name="Lee Y.-S."/>
            <person name="Embley T.M."/>
            <person name="Coombs G.H."/>
            <person name="Mottram J.C."/>
            <person name="Tachezy J."/>
            <person name="Fraser-Liggett C.M."/>
            <person name="Johnson P.J."/>
        </authorList>
    </citation>
    <scope>NUCLEOTIDE SEQUENCE [LARGE SCALE GENOMIC DNA]</scope>
    <source>
        <strain evidence="1">G3</strain>
    </source>
</reference>